<dbReference type="GO" id="GO:0034976">
    <property type="term" value="P:response to endoplasmic reticulum stress"/>
    <property type="evidence" value="ECO:0007669"/>
    <property type="project" value="TreeGrafter"/>
</dbReference>
<evidence type="ECO:0000313" key="4">
    <source>
        <dbReference type="RefSeq" id="XP_008297244.1"/>
    </source>
</evidence>
<accession>A0A9Y4NHB5</accession>
<dbReference type="GO" id="GO:0006457">
    <property type="term" value="P:protein folding"/>
    <property type="evidence" value="ECO:0007669"/>
    <property type="project" value="TreeGrafter"/>
</dbReference>
<reference evidence="4" key="1">
    <citation type="submission" date="2025-08" db="UniProtKB">
        <authorList>
            <consortium name="RefSeq"/>
        </authorList>
    </citation>
    <scope>IDENTIFICATION</scope>
</reference>
<dbReference type="Proteomes" id="UP000694891">
    <property type="component" value="Unplaced"/>
</dbReference>
<evidence type="ECO:0000259" key="2">
    <source>
        <dbReference type="Pfam" id="PF00085"/>
    </source>
</evidence>
<dbReference type="PANTHER" id="PTHR18929:SF45">
    <property type="entry name" value="PROTEIN DISULFIDE-ISOMERASE"/>
    <property type="match status" value="1"/>
</dbReference>
<dbReference type="GO" id="GO:0009986">
    <property type="term" value="C:cell surface"/>
    <property type="evidence" value="ECO:0007669"/>
    <property type="project" value="TreeGrafter"/>
</dbReference>
<gene>
    <name evidence="4" type="primary">LOC103370102</name>
</gene>
<dbReference type="GeneID" id="103370102"/>
<organism evidence="3 4">
    <name type="scientific">Stegastes partitus</name>
    <name type="common">bicolor damselfish</name>
    <dbReference type="NCBI Taxonomy" id="144197"/>
    <lineage>
        <taxon>Eukaryota</taxon>
        <taxon>Metazoa</taxon>
        <taxon>Chordata</taxon>
        <taxon>Craniata</taxon>
        <taxon>Vertebrata</taxon>
        <taxon>Euteleostomi</taxon>
        <taxon>Actinopterygii</taxon>
        <taxon>Neopterygii</taxon>
        <taxon>Teleostei</taxon>
        <taxon>Neoteleostei</taxon>
        <taxon>Acanthomorphata</taxon>
        <taxon>Ovalentaria</taxon>
        <taxon>Pomacentridae</taxon>
        <taxon>Stegastes</taxon>
    </lineage>
</organism>
<name>A0A9Y4NHB5_9TELE</name>
<dbReference type="InterPro" id="IPR013766">
    <property type="entry name" value="Thioredoxin_domain"/>
</dbReference>
<evidence type="ECO:0000256" key="1">
    <source>
        <dbReference type="ARBA" id="ARBA00006347"/>
    </source>
</evidence>
<dbReference type="Pfam" id="PF00085">
    <property type="entry name" value="Thioredoxin"/>
    <property type="match status" value="1"/>
</dbReference>
<dbReference type="GO" id="GO:0003756">
    <property type="term" value="F:protein disulfide isomerase activity"/>
    <property type="evidence" value="ECO:0007669"/>
    <property type="project" value="TreeGrafter"/>
</dbReference>
<dbReference type="PANTHER" id="PTHR18929">
    <property type="entry name" value="PROTEIN DISULFIDE ISOMERASE"/>
    <property type="match status" value="1"/>
</dbReference>
<keyword evidence="3" id="KW-1185">Reference proteome</keyword>
<sequence length="82" mass="9253">MFSLSSQLYSDPNIVIAKMNAVNNDVPLGYDVQGFPTIYFAPVGKKDEPIRYEGGRELRDFLRFLKREASHSLVLSGSKDEL</sequence>
<dbReference type="RefSeq" id="XP_008297244.1">
    <property type="nucleotide sequence ID" value="XM_008299022.1"/>
</dbReference>
<dbReference type="SUPFAM" id="SSF52833">
    <property type="entry name" value="Thioredoxin-like"/>
    <property type="match status" value="1"/>
</dbReference>
<dbReference type="InterPro" id="IPR036249">
    <property type="entry name" value="Thioredoxin-like_sf"/>
</dbReference>
<feature type="domain" description="Thioredoxin" evidence="2">
    <location>
        <begin position="6"/>
        <end position="66"/>
    </location>
</feature>
<dbReference type="Gene3D" id="3.40.30.10">
    <property type="entry name" value="Glutaredoxin"/>
    <property type="match status" value="1"/>
</dbReference>
<comment type="similarity">
    <text evidence="1">Belongs to the protein disulfide isomerase family.</text>
</comment>
<protein>
    <submittedName>
        <fullName evidence="4">Protein disulfide-isomerase A3-like</fullName>
    </submittedName>
</protein>
<proteinExistence type="inferred from homology"/>
<dbReference type="GO" id="GO:0005783">
    <property type="term" value="C:endoplasmic reticulum"/>
    <property type="evidence" value="ECO:0007669"/>
    <property type="project" value="TreeGrafter"/>
</dbReference>
<evidence type="ECO:0000313" key="3">
    <source>
        <dbReference type="Proteomes" id="UP000694891"/>
    </source>
</evidence>
<dbReference type="AlphaFoldDB" id="A0A9Y4NHB5"/>